<keyword evidence="1" id="KW-1133">Transmembrane helix</keyword>
<feature type="transmembrane region" description="Helical" evidence="1">
    <location>
        <begin position="120"/>
        <end position="142"/>
    </location>
</feature>
<keyword evidence="1" id="KW-0472">Membrane</keyword>
<name>A0A286U8J9_9AGAM</name>
<reference evidence="3 4" key="1">
    <citation type="journal article" date="2017" name="Mol. Ecol.">
        <title>Comparative and population genomic landscape of Phellinus noxius: A hypervariable fungus causing root rot in trees.</title>
        <authorList>
            <person name="Chung C.L."/>
            <person name="Lee T.J."/>
            <person name="Akiba M."/>
            <person name="Lee H.H."/>
            <person name="Kuo T.H."/>
            <person name="Liu D."/>
            <person name="Ke H.M."/>
            <person name="Yokoi T."/>
            <person name="Roa M.B."/>
            <person name="Lu M.J."/>
            <person name="Chang Y.Y."/>
            <person name="Ann P.J."/>
            <person name="Tsai J.N."/>
            <person name="Chen C.Y."/>
            <person name="Tzean S.S."/>
            <person name="Ota Y."/>
            <person name="Hattori T."/>
            <person name="Sahashi N."/>
            <person name="Liou R.F."/>
            <person name="Kikuchi T."/>
            <person name="Tsai I.J."/>
        </authorList>
    </citation>
    <scope>NUCLEOTIDE SEQUENCE [LARGE SCALE GENOMIC DNA]</scope>
    <source>
        <strain evidence="3 4">FFPRI411160</strain>
    </source>
</reference>
<comment type="caution">
    <text evidence="3">The sequence shown here is derived from an EMBL/GenBank/DDBJ whole genome shotgun (WGS) entry which is preliminary data.</text>
</comment>
<dbReference type="Pfam" id="PF20152">
    <property type="entry name" value="DUF6534"/>
    <property type="match status" value="1"/>
</dbReference>
<feature type="transmembrane region" description="Helical" evidence="1">
    <location>
        <begin position="82"/>
        <end position="108"/>
    </location>
</feature>
<feature type="transmembrane region" description="Helical" evidence="1">
    <location>
        <begin position="195"/>
        <end position="221"/>
    </location>
</feature>
<evidence type="ECO:0000313" key="3">
    <source>
        <dbReference type="EMBL" id="PAV15923.1"/>
    </source>
</evidence>
<dbReference type="EMBL" id="NBII01000009">
    <property type="protein sequence ID" value="PAV15923.1"/>
    <property type="molecule type" value="Genomic_DNA"/>
</dbReference>
<feature type="domain" description="DUF6534" evidence="2">
    <location>
        <begin position="168"/>
        <end position="253"/>
    </location>
</feature>
<accession>A0A286U8J9</accession>
<dbReference type="PANTHER" id="PTHR40465:SF1">
    <property type="entry name" value="DUF6534 DOMAIN-CONTAINING PROTEIN"/>
    <property type="match status" value="1"/>
</dbReference>
<feature type="transmembrane region" description="Helical" evidence="1">
    <location>
        <begin position="227"/>
        <end position="246"/>
    </location>
</feature>
<sequence length="334" mass="37991">MSSTTVKVDNSLGALYLGVTLAMSLWGIATIQTYYYYDRYVKDALWLKLFVFLVWALDTVHQALILHAGYVYLITNYANPTFIANIVITLEVMVVISGLVCLIVQSFLLFRVWMLSGKKIWLVSFLASFVILEFVLTTFFFYKGVRMESFIDLLSLDWLLKLTNSINAVTDILITATLIALLHRSRTGFRRSDNMINRLILFTVNTGALTSILAIIIVIMIQLYPTTLIYVAFYCCISRFYTNTLLATLNARRVTDTGTDIQASVSDNIPNFQHDTRGTKRSLNRMAIRVETETSHRADNISLDELTTSKVTSDTIDLEHNQYDSKNQLSKRGF</sequence>
<dbReference type="AlphaFoldDB" id="A0A286U8J9"/>
<dbReference type="STRING" id="2282107.A0A286U8J9"/>
<gene>
    <name evidence="3" type="ORF">PNOK_0878100</name>
</gene>
<dbReference type="InParanoid" id="A0A286U8J9"/>
<keyword evidence="4" id="KW-1185">Reference proteome</keyword>
<proteinExistence type="predicted"/>
<evidence type="ECO:0000313" key="4">
    <source>
        <dbReference type="Proteomes" id="UP000217199"/>
    </source>
</evidence>
<protein>
    <recommendedName>
        <fullName evidence="2">DUF6534 domain-containing protein</fullName>
    </recommendedName>
</protein>
<feature type="transmembrane region" description="Helical" evidence="1">
    <location>
        <begin position="49"/>
        <end position="70"/>
    </location>
</feature>
<evidence type="ECO:0000256" key="1">
    <source>
        <dbReference type="SAM" id="Phobius"/>
    </source>
</evidence>
<evidence type="ECO:0000259" key="2">
    <source>
        <dbReference type="Pfam" id="PF20152"/>
    </source>
</evidence>
<feature type="transmembrane region" description="Helical" evidence="1">
    <location>
        <begin position="162"/>
        <end position="183"/>
    </location>
</feature>
<feature type="transmembrane region" description="Helical" evidence="1">
    <location>
        <begin position="12"/>
        <end position="37"/>
    </location>
</feature>
<dbReference type="InterPro" id="IPR045339">
    <property type="entry name" value="DUF6534"/>
</dbReference>
<keyword evidence="1" id="KW-0812">Transmembrane</keyword>
<dbReference type="PANTHER" id="PTHR40465">
    <property type="entry name" value="CHROMOSOME 1, WHOLE GENOME SHOTGUN SEQUENCE"/>
    <property type="match status" value="1"/>
</dbReference>
<dbReference type="Proteomes" id="UP000217199">
    <property type="component" value="Unassembled WGS sequence"/>
</dbReference>
<dbReference type="OrthoDB" id="3263055at2759"/>
<organism evidence="3 4">
    <name type="scientific">Pyrrhoderma noxium</name>
    <dbReference type="NCBI Taxonomy" id="2282107"/>
    <lineage>
        <taxon>Eukaryota</taxon>
        <taxon>Fungi</taxon>
        <taxon>Dikarya</taxon>
        <taxon>Basidiomycota</taxon>
        <taxon>Agaricomycotina</taxon>
        <taxon>Agaricomycetes</taxon>
        <taxon>Hymenochaetales</taxon>
        <taxon>Hymenochaetaceae</taxon>
        <taxon>Pyrrhoderma</taxon>
    </lineage>
</organism>